<keyword evidence="2" id="KW-0472">Membrane</keyword>
<reference evidence="4 5" key="1">
    <citation type="submission" date="2019-02" db="EMBL/GenBank/DDBJ databases">
        <title>Sequencing the genomes of 1000 actinobacteria strains.</title>
        <authorList>
            <person name="Klenk H.-P."/>
        </authorList>
    </citation>
    <scope>NUCLEOTIDE SEQUENCE [LARGE SCALE GENOMIC DNA]</scope>
    <source>
        <strain evidence="4 5">DSM 45162</strain>
    </source>
</reference>
<gene>
    <name evidence="4" type="ORF">EV385_1344</name>
</gene>
<sequence length="447" mass="46583">MALIELSDDPSAPPAATRPSVRRHRRLGLALAAVLALALAGAVPAAAVYWRHAGVVPLPAAADFQVVGGRLYTLDVADGRRITSAWTMRPLRRLWRAATTADDAPGGALQGGGSVQAVGGHVLLRAGQATTVLDARTGAVRWTSPVPVLPLTDDIGLVQAERFRPGTEYDESSGAPGALYFSSSGQPHTEPPEVTELRGVDLTTGQPRWSARFPGSIYPARARGRVAGVLVLASGRLSLRAAESGAVLREQSLARIPGAQSWGDVVGDLLLVRQAAADDGTVVTAYAMDTLAPRWRRTEPAAAGNSATCTGLACEKGRSHLVVLDPGTGRPRWRTTGDVDLQTGAGYALEVQSGRSRPLRALDPASGVPVVDLSAWQTFATGPSAAPLVLARREAGRGTAFGVLLPGRRAIQRLGQSRAAVTDCSADSRFVACRAAAGVEVWAYSAG</sequence>
<dbReference type="InterPro" id="IPR002372">
    <property type="entry name" value="PQQ_rpt_dom"/>
</dbReference>
<dbReference type="Pfam" id="PF13360">
    <property type="entry name" value="PQQ_2"/>
    <property type="match status" value="1"/>
</dbReference>
<organism evidence="4 5">
    <name type="scientific">Krasilnikovia cinnamomea</name>
    <dbReference type="NCBI Taxonomy" id="349313"/>
    <lineage>
        <taxon>Bacteria</taxon>
        <taxon>Bacillati</taxon>
        <taxon>Actinomycetota</taxon>
        <taxon>Actinomycetes</taxon>
        <taxon>Micromonosporales</taxon>
        <taxon>Micromonosporaceae</taxon>
        <taxon>Krasilnikovia</taxon>
    </lineage>
</organism>
<evidence type="ECO:0000256" key="1">
    <source>
        <dbReference type="SAM" id="MobiDB-lite"/>
    </source>
</evidence>
<feature type="region of interest" description="Disordered" evidence="1">
    <location>
        <begin position="1"/>
        <end position="20"/>
    </location>
</feature>
<evidence type="ECO:0000313" key="5">
    <source>
        <dbReference type="Proteomes" id="UP000292564"/>
    </source>
</evidence>
<evidence type="ECO:0000313" key="4">
    <source>
        <dbReference type="EMBL" id="RZU49591.1"/>
    </source>
</evidence>
<protein>
    <submittedName>
        <fullName evidence="4">Putative pyrroloquinoline-quinone binding quinoprotein</fullName>
    </submittedName>
</protein>
<feature type="domain" description="Pyrrolo-quinoline quinone repeat" evidence="3">
    <location>
        <begin position="65"/>
        <end position="155"/>
    </location>
</feature>
<dbReference type="Proteomes" id="UP000292564">
    <property type="component" value="Unassembled WGS sequence"/>
</dbReference>
<comment type="caution">
    <text evidence="4">The sequence shown here is derived from an EMBL/GenBank/DDBJ whole genome shotgun (WGS) entry which is preliminary data.</text>
</comment>
<dbReference type="SUPFAM" id="SSF50998">
    <property type="entry name" value="Quinoprotein alcohol dehydrogenase-like"/>
    <property type="match status" value="1"/>
</dbReference>
<dbReference type="EMBL" id="SHKY01000001">
    <property type="protein sequence ID" value="RZU49591.1"/>
    <property type="molecule type" value="Genomic_DNA"/>
</dbReference>
<dbReference type="InterPro" id="IPR011047">
    <property type="entry name" value="Quinoprotein_ADH-like_sf"/>
</dbReference>
<feature type="transmembrane region" description="Helical" evidence="2">
    <location>
        <begin position="27"/>
        <end position="50"/>
    </location>
</feature>
<keyword evidence="2" id="KW-1133">Transmembrane helix</keyword>
<dbReference type="AlphaFoldDB" id="A0A4Q7ZGU9"/>
<dbReference type="Gene3D" id="2.130.10.10">
    <property type="entry name" value="YVTN repeat-like/Quinoprotein amine dehydrogenase"/>
    <property type="match status" value="1"/>
</dbReference>
<keyword evidence="5" id="KW-1185">Reference proteome</keyword>
<proteinExistence type="predicted"/>
<evidence type="ECO:0000259" key="3">
    <source>
        <dbReference type="Pfam" id="PF13360"/>
    </source>
</evidence>
<evidence type="ECO:0000256" key="2">
    <source>
        <dbReference type="SAM" id="Phobius"/>
    </source>
</evidence>
<name>A0A4Q7ZGU9_9ACTN</name>
<accession>A0A4Q7ZGU9</accession>
<dbReference type="InterPro" id="IPR015943">
    <property type="entry name" value="WD40/YVTN_repeat-like_dom_sf"/>
</dbReference>
<keyword evidence="2" id="KW-0812">Transmembrane</keyword>